<dbReference type="KEGG" id="aara:120895469"/>
<keyword evidence="2" id="KW-1185">Reference proteome</keyword>
<dbReference type="GeneID" id="120895469"/>
<sequence length="127" mass="14036">MKQHGFLLCVAIAMSLAAPQQAEPIVKDDIAEIRTIVTDLLASGVQINLEQHQTRFVDGDTENLIIENFLFATEDGLVFTVTSERVLDKNYQPKVVSYFDVTDDDAQKVLLSLLGGGNIKTLTINKK</sequence>
<dbReference type="EnsemblMetazoa" id="AARA004245-RA">
    <property type="protein sequence ID" value="AARA004245-PA"/>
    <property type="gene ID" value="AARA004245"/>
</dbReference>
<dbReference type="AlphaFoldDB" id="A0A182HSI9"/>
<evidence type="ECO:0000313" key="2">
    <source>
        <dbReference type="Proteomes" id="UP000075840"/>
    </source>
</evidence>
<dbReference type="VEuPathDB" id="VectorBase:AARA004245"/>
<dbReference type="RefSeq" id="XP_040154834.1">
    <property type="nucleotide sequence ID" value="XM_040298900.1"/>
</dbReference>
<protein>
    <submittedName>
        <fullName evidence="1">Uncharacterized protein</fullName>
    </submittedName>
</protein>
<dbReference type="Proteomes" id="UP000075840">
    <property type="component" value="Unassembled WGS sequence"/>
</dbReference>
<dbReference type="VEuPathDB" id="VectorBase:AARA21_011552"/>
<name>A0A182HSI9_ANOAR</name>
<reference evidence="1" key="1">
    <citation type="submission" date="2022-08" db="UniProtKB">
        <authorList>
            <consortium name="EnsemblMetazoa"/>
        </authorList>
    </citation>
    <scope>IDENTIFICATION</scope>
    <source>
        <strain evidence="1">Dongola</strain>
    </source>
</reference>
<dbReference type="EMBL" id="APCN01000279">
    <property type="status" value="NOT_ANNOTATED_CDS"/>
    <property type="molecule type" value="Genomic_DNA"/>
</dbReference>
<evidence type="ECO:0000313" key="1">
    <source>
        <dbReference type="EnsemblMetazoa" id="AARA004245-PA"/>
    </source>
</evidence>
<proteinExistence type="predicted"/>
<organism evidence="1 2">
    <name type="scientific">Anopheles arabiensis</name>
    <name type="common">Mosquito</name>
    <dbReference type="NCBI Taxonomy" id="7173"/>
    <lineage>
        <taxon>Eukaryota</taxon>
        <taxon>Metazoa</taxon>
        <taxon>Ecdysozoa</taxon>
        <taxon>Arthropoda</taxon>
        <taxon>Hexapoda</taxon>
        <taxon>Insecta</taxon>
        <taxon>Pterygota</taxon>
        <taxon>Neoptera</taxon>
        <taxon>Endopterygota</taxon>
        <taxon>Diptera</taxon>
        <taxon>Nematocera</taxon>
        <taxon>Culicoidea</taxon>
        <taxon>Culicidae</taxon>
        <taxon>Anophelinae</taxon>
        <taxon>Anopheles</taxon>
    </lineage>
</organism>
<accession>A0A182HSI9</accession>